<protein>
    <submittedName>
        <fullName evidence="1">Uncharacterized protein</fullName>
    </submittedName>
</protein>
<accession>A0A803Q289</accession>
<name>A0A803Q289_CANSA</name>
<sequence>MHRTAPTQLFLNHAQVFAGYRKENLNIGDLVTMVNCKRPKLILESQSIDDFNLFKVLCPNVWNPGSEKALRVDIILSAEEKYNKIKLQSGPNVCSQSLTLEPPVQAPSEPEVVLIDEEEEEVVPLLDRKHKGVITEPEPLKKLKKVNTPSPSVDLGISFEVDEYLAPPSIILTPAHPDEERVQLRIAKHNYIVRELSRGDAEAKALKKWLREAQDGPFREMVSHFAANLTQLLTKRYATCASSNPVYQIQDMSVALTARSYNRLTWRQRPISVKLKELCEFWDQTRKEAAKAARDILLALITCKDCEKCFEDGVFMCWKANKFEPRLPFFPKPKAVIAQF</sequence>
<proteinExistence type="predicted"/>
<dbReference type="EnsemblPlants" id="evm.model.07.1331">
    <property type="protein sequence ID" value="cds.evm.model.07.1331"/>
    <property type="gene ID" value="evm.TU.07.1331"/>
</dbReference>
<evidence type="ECO:0000313" key="2">
    <source>
        <dbReference type="Proteomes" id="UP000596661"/>
    </source>
</evidence>
<keyword evidence="2" id="KW-1185">Reference proteome</keyword>
<dbReference type="Proteomes" id="UP000596661">
    <property type="component" value="Chromosome 7"/>
</dbReference>
<dbReference type="AlphaFoldDB" id="A0A803Q289"/>
<dbReference type="EMBL" id="UZAU01000661">
    <property type="status" value="NOT_ANNOTATED_CDS"/>
    <property type="molecule type" value="Genomic_DNA"/>
</dbReference>
<reference evidence="1" key="2">
    <citation type="submission" date="2021-03" db="UniProtKB">
        <authorList>
            <consortium name="EnsemblPlants"/>
        </authorList>
    </citation>
    <scope>IDENTIFICATION</scope>
</reference>
<dbReference type="Gramene" id="evm.model.07.1331">
    <property type="protein sequence ID" value="cds.evm.model.07.1331"/>
    <property type="gene ID" value="evm.TU.07.1331"/>
</dbReference>
<organism evidence="1 2">
    <name type="scientific">Cannabis sativa</name>
    <name type="common">Hemp</name>
    <name type="synonym">Marijuana</name>
    <dbReference type="NCBI Taxonomy" id="3483"/>
    <lineage>
        <taxon>Eukaryota</taxon>
        <taxon>Viridiplantae</taxon>
        <taxon>Streptophyta</taxon>
        <taxon>Embryophyta</taxon>
        <taxon>Tracheophyta</taxon>
        <taxon>Spermatophyta</taxon>
        <taxon>Magnoliopsida</taxon>
        <taxon>eudicotyledons</taxon>
        <taxon>Gunneridae</taxon>
        <taxon>Pentapetalae</taxon>
        <taxon>rosids</taxon>
        <taxon>fabids</taxon>
        <taxon>Rosales</taxon>
        <taxon>Cannabaceae</taxon>
        <taxon>Cannabis</taxon>
    </lineage>
</organism>
<evidence type="ECO:0000313" key="1">
    <source>
        <dbReference type="EnsemblPlants" id="cds.evm.model.07.1331"/>
    </source>
</evidence>
<reference evidence="1" key="1">
    <citation type="submission" date="2018-11" db="EMBL/GenBank/DDBJ databases">
        <authorList>
            <person name="Grassa J C."/>
        </authorList>
    </citation>
    <scope>NUCLEOTIDE SEQUENCE [LARGE SCALE GENOMIC DNA]</scope>
</reference>